<accession>A0AAP0FX73</accession>
<evidence type="ECO:0000313" key="1">
    <source>
        <dbReference type="EMBL" id="KAK8921550.1"/>
    </source>
</evidence>
<proteinExistence type="predicted"/>
<organism evidence="1 2">
    <name type="scientific">Platanthera zijinensis</name>
    <dbReference type="NCBI Taxonomy" id="2320716"/>
    <lineage>
        <taxon>Eukaryota</taxon>
        <taxon>Viridiplantae</taxon>
        <taxon>Streptophyta</taxon>
        <taxon>Embryophyta</taxon>
        <taxon>Tracheophyta</taxon>
        <taxon>Spermatophyta</taxon>
        <taxon>Magnoliopsida</taxon>
        <taxon>Liliopsida</taxon>
        <taxon>Asparagales</taxon>
        <taxon>Orchidaceae</taxon>
        <taxon>Orchidoideae</taxon>
        <taxon>Orchideae</taxon>
        <taxon>Orchidinae</taxon>
        <taxon>Platanthera</taxon>
    </lineage>
</organism>
<sequence length="261" mass="28799">MGARESIRRGRKARADSAAAVVLLCSSPSLPFTVSFALFSQAALPQTSALTFTFSFAVSASTSVQRFCRPPADFSAASPPLPLPDFAPARREVQIIRPPPRFSRRDLRQDPILANTFQTSAPLLLIGVVVVCLKLGNPRYLLLMLVHFETPTGYAIFMVADDGKPRYDPSLMSLLSHVMKNNFYDSLSSNKSLQTAGSDRGIEDREPTKFTNGIALSETLSLWPGTNTHSSHNELFVQCKHNLEDLRTQFALLPELHFVDC</sequence>
<dbReference type="EMBL" id="JBBWWQ010000018">
    <property type="protein sequence ID" value="KAK8921550.1"/>
    <property type="molecule type" value="Genomic_DNA"/>
</dbReference>
<evidence type="ECO:0000313" key="2">
    <source>
        <dbReference type="Proteomes" id="UP001418222"/>
    </source>
</evidence>
<protein>
    <submittedName>
        <fullName evidence="1">Uncharacterized protein</fullName>
    </submittedName>
</protein>
<gene>
    <name evidence="1" type="ORF">KSP39_PZI020200</name>
</gene>
<reference evidence="1 2" key="1">
    <citation type="journal article" date="2022" name="Nat. Plants">
        <title>Genomes of leafy and leafless Platanthera orchids illuminate the evolution of mycoheterotrophy.</title>
        <authorList>
            <person name="Li M.H."/>
            <person name="Liu K.W."/>
            <person name="Li Z."/>
            <person name="Lu H.C."/>
            <person name="Ye Q.L."/>
            <person name="Zhang D."/>
            <person name="Wang J.Y."/>
            <person name="Li Y.F."/>
            <person name="Zhong Z.M."/>
            <person name="Liu X."/>
            <person name="Yu X."/>
            <person name="Liu D.K."/>
            <person name="Tu X.D."/>
            <person name="Liu B."/>
            <person name="Hao Y."/>
            <person name="Liao X.Y."/>
            <person name="Jiang Y.T."/>
            <person name="Sun W.H."/>
            <person name="Chen J."/>
            <person name="Chen Y.Q."/>
            <person name="Ai Y."/>
            <person name="Zhai J.W."/>
            <person name="Wu S.S."/>
            <person name="Zhou Z."/>
            <person name="Hsiao Y.Y."/>
            <person name="Wu W.L."/>
            <person name="Chen Y.Y."/>
            <person name="Lin Y.F."/>
            <person name="Hsu J.L."/>
            <person name="Li C.Y."/>
            <person name="Wang Z.W."/>
            <person name="Zhao X."/>
            <person name="Zhong W.Y."/>
            <person name="Ma X.K."/>
            <person name="Ma L."/>
            <person name="Huang J."/>
            <person name="Chen G.Z."/>
            <person name="Huang M.Z."/>
            <person name="Huang L."/>
            <person name="Peng D.H."/>
            <person name="Luo Y.B."/>
            <person name="Zou S.Q."/>
            <person name="Chen S.P."/>
            <person name="Lan S."/>
            <person name="Tsai W.C."/>
            <person name="Van de Peer Y."/>
            <person name="Liu Z.J."/>
        </authorList>
    </citation>
    <scope>NUCLEOTIDE SEQUENCE [LARGE SCALE GENOMIC DNA]</scope>
    <source>
        <strain evidence="1">Lor287</strain>
    </source>
</reference>
<dbReference type="Proteomes" id="UP001418222">
    <property type="component" value="Unassembled WGS sequence"/>
</dbReference>
<dbReference type="AlphaFoldDB" id="A0AAP0FX73"/>
<keyword evidence="2" id="KW-1185">Reference proteome</keyword>
<name>A0AAP0FX73_9ASPA</name>
<comment type="caution">
    <text evidence="1">The sequence shown here is derived from an EMBL/GenBank/DDBJ whole genome shotgun (WGS) entry which is preliminary data.</text>
</comment>